<evidence type="ECO:0000313" key="2">
    <source>
        <dbReference type="Proteomes" id="UP001139031"/>
    </source>
</evidence>
<name>A0ABS7TI85_9BACT</name>
<dbReference type="Proteomes" id="UP001139031">
    <property type="component" value="Unassembled WGS sequence"/>
</dbReference>
<proteinExistence type="predicted"/>
<evidence type="ECO:0000313" key="1">
    <source>
        <dbReference type="EMBL" id="MBZ5707906.1"/>
    </source>
</evidence>
<keyword evidence="2" id="KW-1185">Reference proteome</keyword>
<gene>
    <name evidence="1" type="ORF">K7C98_01450</name>
</gene>
<sequence length="194" mass="21025">MSAVRYRVEFAGPRFITVERLGDPPGWSLRVDATEGLESLLPRGWVHALGDDLVLLFTEGEHTRTGAAHHHQVHRLTRDGRLLWSLHARALGEPVLHDGYLLLPAAPIAARAVDEELPALQLQVRDPETGALLATFPIQAPSILRSAYRHAARALGARLSPAPHGVHVAVSAWFTGPLAPPRGAGAFDVLLKLD</sequence>
<comment type="caution">
    <text evidence="1">The sequence shown here is derived from an EMBL/GenBank/DDBJ whole genome shotgun (WGS) entry which is preliminary data.</text>
</comment>
<organism evidence="1 2">
    <name type="scientific">Nannocystis pusilla</name>
    <dbReference type="NCBI Taxonomy" id="889268"/>
    <lineage>
        <taxon>Bacteria</taxon>
        <taxon>Pseudomonadati</taxon>
        <taxon>Myxococcota</taxon>
        <taxon>Polyangia</taxon>
        <taxon>Nannocystales</taxon>
        <taxon>Nannocystaceae</taxon>
        <taxon>Nannocystis</taxon>
    </lineage>
</organism>
<accession>A0ABS7TI85</accession>
<dbReference type="RefSeq" id="WP_224189668.1">
    <property type="nucleotide sequence ID" value="NZ_JAIRAU010000001.1"/>
</dbReference>
<reference evidence="1" key="1">
    <citation type="submission" date="2021-08" db="EMBL/GenBank/DDBJ databases">
        <authorList>
            <person name="Stevens D.C."/>
        </authorList>
    </citation>
    <scope>NUCLEOTIDE SEQUENCE</scope>
    <source>
        <strain evidence="1">DSM 53165</strain>
    </source>
</reference>
<dbReference type="EMBL" id="JAIRAU010000001">
    <property type="protein sequence ID" value="MBZ5707906.1"/>
    <property type="molecule type" value="Genomic_DNA"/>
</dbReference>
<protein>
    <submittedName>
        <fullName evidence="1">Uncharacterized protein</fullName>
    </submittedName>
</protein>